<proteinExistence type="predicted"/>
<evidence type="ECO:0000313" key="3">
    <source>
        <dbReference type="Proteomes" id="UP000490535"/>
    </source>
</evidence>
<comment type="caution">
    <text evidence="2">The sequence shown here is derived from an EMBL/GenBank/DDBJ whole genome shotgun (WGS) entry which is preliminary data.</text>
</comment>
<keyword evidence="1" id="KW-0732">Signal</keyword>
<evidence type="ECO:0000256" key="1">
    <source>
        <dbReference type="SAM" id="SignalP"/>
    </source>
</evidence>
<feature type="chain" id="PRO_5032636663" evidence="1">
    <location>
        <begin position="24"/>
        <end position="351"/>
    </location>
</feature>
<accession>A0A833PKG4</accession>
<name>A0A833PKG4_ACIBZ</name>
<sequence length="351" mass="40616">MKSMVRKIALLGFLGAISLPTRADIVVLKADLTQLAQPLQTQCKGVDYLPLKVLGEFLKSDNSEKIDVYQMDVIFVSDFLGYLDNKNCALAASDFTLAGVKILNQYRDLWEKDLAKNRKVMRYETYLAAGEASLVKYKWTHNPQYLDDADHLYKHYLQTSAINQQQKVQCGKKCSDYLVYLDQKKYFKLSDYASISYTYQQLFKEIYRQYSDQDPNFKDAKKSLNAVFERTDQFEVNAIRATGLKKLDKNVATLDEFKTIFNSGDKDLIEIFTQRLDQYLQNRIVNKLLDPQMTEKIYQFLLDESAENNSKIILNQLGANQQTNHSFQIGKHQYIFSGDNEHLQLSSQPMQ</sequence>
<organism evidence="2 3">
    <name type="scientific">Acinetobacter bereziniae</name>
    <name type="common">Acinetobacter genomosp. 10</name>
    <dbReference type="NCBI Taxonomy" id="106648"/>
    <lineage>
        <taxon>Bacteria</taxon>
        <taxon>Pseudomonadati</taxon>
        <taxon>Pseudomonadota</taxon>
        <taxon>Gammaproteobacteria</taxon>
        <taxon>Moraxellales</taxon>
        <taxon>Moraxellaceae</taxon>
        <taxon>Acinetobacter</taxon>
    </lineage>
</organism>
<protein>
    <submittedName>
        <fullName evidence="2">Uncharacterized protein</fullName>
    </submittedName>
</protein>
<evidence type="ECO:0000313" key="2">
    <source>
        <dbReference type="EMBL" id="KAF1027890.1"/>
    </source>
</evidence>
<dbReference type="AlphaFoldDB" id="A0A833PKG4"/>
<dbReference type="Proteomes" id="UP000490535">
    <property type="component" value="Unassembled WGS sequence"/>
</dbReference>
<feature type="signal peptide" evidence="1">
    <location>
        <begin position="1"/>
        <end position="23"/>
    </location>
</feature>
<gene>
    <name evidence="2" type="ORF">GAK29_00366</name>
</gene>
<dbReference type="EMBL" id="WNDP01000005">
    <property type="protein sequence ID" value="KAF1027890.1"/>
    <property type="molecule type" value="Genomic_DNA"/>
</dbReference>
<reference evidence="3" key="1">
    <citation type="journal article" date="2020" name="MBio">
        <title>Horizontal gene transfer to a defensive symbiont with a reduced genome amongst a multipartite beetle microbiome.</title>
        <authorList>
            <person name="Waterworth S.C."/>
            <person name="Florez L.V."/>
            <person name="Rees E.R."/>
            <person name="Hertweck C."/>
            <person name="Kaltenpoth M."/>
            <person name="Kwan J.C."/>
        </authorList>
    </citation>
    <scope>NUCLEOTIDE SEQUENCE [LARGE SCALE GENOMIC DNA]</scope>
</reference>